<evidence type="ECO:0000313" key="3">
    <source>
        <dbReference type="Proteomes" id="UP001164746"/>
    </source>
</evidence>
<dbReference type="Proteomes" id="UP001164746">
    <property type="component" value="Chromosome 11"/>
</dbReference>
<evidence type="ECO:0000313" key="2">
    <source>
        <dbReference type="EMBL" id="WAR19730.1"/>
    </source>
</evidence>
<gene>
    <name evidence="2" type="ORF">MAR_001568</name>
</gene>
<evidence type="ECO:0000256" key="1">
    <source>
        <dbReference type="SAM" id="SignalP"/>
    </source>
</evidence>
<name>A0ABY7FC34_MYAAR</name>
<sequence>MSTFLFVLLLDVVFVASVQGLAVNQLKQILENVEGPPASDDVGWYYPTKTTKAFDRLLALIKRSKENET</sequence>
<protein>
    <submittedName>
        <fullName evidence="2">Uncharacterized protein</fullName>
    </submittedName>
</protein>
<dbReference type="EMBL" id="CP111022">
    <property type="protein sequence ID" value="WAR19730.1"/>
    <property type="molecule type" value="Genomic_DNA"/>
</dbReference>
<keyword evidence="3" id="KW-1185">Reference proteome</keyword>
<feature type="signal peptide" evidence="1">
    <location>
        <begin position="1"/>
        <end position="20"/>
    </location>
</feature>
<proteinExistence type="predicted"/>
<organism evidence="2 3">
    <name type="scientific">Mya arenaria</name>
    <name type="common">Soft-shell clam</name>
    <dbReference type="NCBI Taxonomy" id="6604"/>
    <lineage>
        <taxon>Eukaryota</taxon>
        <taxon>Metazoa</taxon>
        <taxon>Spiralia</taxon>
        <taxon>Lophotrochozoa</taxon>
        <taxon>Mollusca</taxon>
        <taxon>Bivalvia</taxon>
        <taxon>Autobranchia</taxon>
        <taxon>Heteroconchia</taxon>
        <taxon>Euheterodonta</taxon>
        <taxon>Imparidentia</taxon>
        <taxon>Neoheterodontei</taxon>
        <taxon>Myida</taxon>
        <taxon>Myoidea</taxon>
        <taxon>Myidae</taxon>
        <taxon>Mya</taxon>
    </lineage>
</organism>
<keyword evidence="1" id="KW-0732">Signal</keyword>
<reference evidence="2" key="1">
    <citation type="submission" date="2022-11" db="EMBL/GenBank/DDBJ databases">
        <title>Centuries of genome instability and evolution in soft-shell clam transmissible cancer (bioRxiv).</title>
        <authorList>
            <person name="Hart S.F.M."/>
            <person name="Yonemitsu M.A."/>
            <person name="Giersch R.M."/>
            <person name="Beal B.F."/>
            <person name="Arriagada G."/>
            <person name="Davis B.W."/>
            <person name="Ostrander E.A."/>
            <person name="Goff S.P."/>
            <person name="Metzger M.J."/>
        </authorList>
    </citation>
    <scope>NUCLEOTIDE SEQUENCE</scope>
    <source>
        <strain evidence="2">MELC-2E11</strain>
        <tissue evidence="2">Siphon/mantle</tissue>
    </source>
</reference>
<feature type="chain" id="PRO_5047312818" evidence="1">
    <location>
        <begin position="21"/>
        <end position="69"/>
    </location>
</feature>
<accession>A0ABY7FC34</accession>